<dbReference type="RefSeq" id="WP_133641853.1">
    <property type="nucleotide sequence ID" value="NZ_SNZV01000011.1"/>
</dbReference>
<sequence>MGNQQHISAEFQVKLTNSPQTVEAGKSVNLKFSIEQDGQVVPLDVFHEMKIHLLAVDEDLTWFCHAHPVEQKDGIFTLTQVFPHGGKFFLFADFKPSGAEQTVKKLEILVKGKTMSNHEEISSKLVSEVSGYIITLENGSNFKTNRTQPLEVSVEENGKKMHQSDLQQFLGAFAHIVMIRKVGKEFLHIHSISERNYPIYAETHIEKSGIYRMWIQFKVAQQVHIADFTVEVTEGKPKDDGKNPHHAHDH</sequence>
<comment type="caution">
    <text evidence="1">The sequence shown here is derived from an EMBL/GenBank/DDBJ whole genome shotgun (WGS) entry which is preliminary data.</text>
</comment>
<dbReference type="Proteomes" id="UP000294752">
    <property type="component" value="Unassembled WGS sequence"/>
</dbReference>
<proteinExistence type="predicted"/>
<evidence type="ECO:0008006" key="3">
    <source>
        <dbReference type="Google" id="ProtNLM"/>
    </source>
</evidence>
<evidence type="ECO:0000313" key="2">
    <source>
        <dbReference type="Proteomes" id="UP000294752"/>
    </source>
</evidence>
<accession>A0A4R7CR85</accession>
<gene>
    <name evidence="1" type="ORF">B0I21_11117</name>
</gene>
<dbReference type="EMBL" id="SNZV01000011">
    <property type="protein sequence ID" value="TDS08888.1"/>
    <property type="molecule type" value="Genomic_DNA"/>
</dbReference>
<name>A0A4R7CR85_9SPHI</name>
<organism evidence="1 2">
    <name type="scientific">Sphingobacterium paludis</name>
    <dbReference type="NCBI Taxonomy" id="1476465"/>
    <lineage>
        <taxon>Bacteria</taxon>
        <taxon>Pseudomonadati</taxon>
        <taxon>Bacteroidota</taxon>
        <taxon>Sphingobacteriia</taxon>
        <taxon>Sphingobacteriales</taxon>
        <taxon>Sphingobacteriaceae</taxon>
        <taxon>Sphingobacterium</taxon>
    </lineage>
</organism>
<reference evidence="1 2" key="1">
    <citation type="submission" date="2019-03" db="EMBL/GenBank/DDBJ databases">
        <title>Genomic Encyclopedia of Type Strains, Phase III (KMG-III): the genomes of soil and plant-associated and newly described type strains.</title>
        <authorList>
            <person name="Whitman W."/>
        </authorList>
    </citation>
    <scope>NUCLEOTIDE SEQUENCE [LARGE SCALE GENOMIC DNA]</scope>
    <source>
        <strain evidence="1 2">CGMCC 1.12801</strain>
    </source>
</reference>
<dbReference type="OrthoDB" id="128043at2"/>
<protein>
    <recommendedName>
        <fullName evidence="3">Secreted protein</fullName>
    </recommendedName>
</protein>
<keyword evidence="2" id="KW-1185">Reference proteome</keyword>
<evidence type="ECO:0000313" key="1">
    <source>
        <dbReference type="EMBL" id="TDS08888.1"/>
    </source>
</evidence>
<dbReference type="AlphaFoldDB" id="A0A4R7CR85"/>